<dbReference type="EMBL" id="CP041036">
    <property type="protein sequence ID" value="QDE31407.1"/>
    <property type="molecule type" value="Genomic_DNA"/>
</dbReference>
<dbReference type="InterPro" id="IPR021125">
    <property type="entry name" value="DUF2127"/>
</dbReference>
<dbReference type="KEGG" id="spol:FH971_10750"/>
<evidence type="ECO:0000313" key="3">
    <source>
        <dbReference type="Proteomes" id="UP000319809"/>
    </source>
</evidence>
<dbReference type="Proteomes" id="UP000319809">
    <property type="component" value="Chromosome"/>
</dbReference>
<feature type="transmembrane region" description="Helical" evidence="1">
    <location>
        <begin position="99"/>
        <end position="117"/>
    </location>
</feature>
<keyword evidence="1" id="KW-0812">Transmembrane</keyword>
<feature type="transmembrane region" description="Helical" evidence="1">
    <location>
        <begin position="123"/>
        <end position="146"/>
    </location>
</feature>
<dbReference type="Pfam" id="PF09900">
    <property type="entry name" value="DUF2127"/>
    <property type="match status" value="1"/>
</dbReference>
<feature type="transmembrane region" description="Helical" evidence="1">
    <location>
        <begin position="59"/>
        <end position="87"/>
    </location>
</feature>
<dbReference type="RefSeq" id="WP_140234292.1">
    <property type="nucleotide sequence ID" value="NZ_CP041036.1"/>
</dbReference>
<keyword evidence="3" id="KW-1185">Reference proteome</keyword>
<accession>A0A4Y5YFL5</accession>
<gene>
    <name evidence="2" type="ORF">FH971_10750</name>
</gene>
<dbReference type="AlphaFoldDB" id="A0A4Y5YFL5"/>
<keyword evidence="1" id="KW-1133">Transmembrane helix</keyword>
<reference evidence="2 3" key="1">
    <citation type="submission" date="2019-06" db="EMBL/GenBank/DDBJ databases">
        <title>The genome of Shewanella sp. SM1901.</title>
        <authorList>
            <person name="Cha Q."/>
        </authorList>
    </citation>
    <scope>NUCLEOTIDE SEQUENCE [LARGE SCALE GENOMIC DNA]</scope>
    <source>
        <strain evidence="2 3">SM1901</strain>
    </source>
</reference>
<organism evidence="2 3">
    <name type="scientific">Shewanella polaris</name>
    <dbReference type="NCBI Taxonomy" id="2588449"/>
    <lineage>
        <taxon>Bacteria</taxon>
        <taxon>Pseudomonadati</taxon>
        <taxon>Pseudomonadota</taxon>
        <taxon>Gammaproteobacteria</taxon>
        <taxon>Alteromonadales</taxon>
        <taxon>Shewanellaceae</taxon>
        <taxon>Shewanella</taxon>
    </lineage>
</organism>
<keyword evidence="1" id="KW-0472">Membrane</keyword>
<protein>
    <submittedName>
        <fullName evidence="2">DUF2127 domain-containing protein</fullName>
    </submittedName>
</protein>
<evidence type="ECO:0000313" key="2">
    <source>
        <dbReference type="EMBL" id="QDE31407.1"/>
    </source>
</evidence>
<feature type="transmembrane region" description="Helical" evidence="1">
    <location>
        <begin position="12"/>
        <end position="33"/>
    </location>
</feature>
<evidence type="ECO:0000256" key="1">
    <source>
        <dbReference type="SAM" id="Phobius"/>
    </source>
</evidence>
<proteinExistence type="predicted"/>
<sequence length="152" mass="16954">MKHLDKGVRAVALLEATKGVLALVVAIGLHVYAGQNLSLLAEQLVTHLHLNPANRYPSIFISAIGSLPQSSLTLMSLGVTVYTLMRFVEAYGLWHNMRWTQWFALLSGAIYLPIELYEMVNHFSLLSVIVLAINLVIVVYMYLVLFPRATSK</sequence>
<name>A0A4Y5YFL5_9GAMM</name>